<protein>
    <submittedName>
        <fullName evidence="3">SAC domain-containing protein</fullName>
    </submittedName>
</protein>
<keyword evidence="2" id="KW-1185">Reference proteome</keyword>
<dbReference type="PANTHER" id="PTHR46497">
    <property type="entry name" value="THIOREDOXIN DOMAIN-CONTAINING PROTEIN 11"/>
    <property type="match status" value="1"/>
</dbReference>
<evidence type="ECO:0000313" key="1">
    <source>
        <dbReference type="EMBL" id="VDN19356.1"/>
    </source>
</evidence>
<dbReference type="EMBL" id="UYRT01078842">
    <property type="protein sequence ID" value="VDN19356.1"/>
    <property type="molecule type" value="Genomic_DNA"/>
</dbReference>
<sequence length="198" mass="22826">MRRGVDDAFGHVSPFIMLQKVSAGRLIWILKLRRPVRRLVTEYDLSSFMHEFDDAVVAYFDSEVAFSISYDFRQYIKAALNVFQHQNLLETVGFAVVTNSTLAATVSPIPKTWIQMKAWDRIVNYHHNLTDAEIYEWVRDEAARQNGLRWISPELNGVAKSEDLLSILQDNATVLIFMDRQVLYPHSWVGAVVEQSSY</sequence>
<evidence type="ECO:0000313" key="3">
    <source>
        <dbReference type="WBParaSite" id="GPUH_0001185501-mRNA-1"/>
    </source>
</evidence>
<evidence type="ECO:0000313" key="2">
    <source>
        <dbReference type="Proteomes" id="UP000271098"/>
    </source>
</evidence>
<gene>
    <name evidence="1" type="ORF">GPUH_LOCUS11841</name>
</gene>
<reference evidence="3" key="1">
    <citation type="submission" date="2016-06" db="UniProtKB">
        <authorList>
            <consortium name="WormBaseParasite"/>
        </authorList>
    </citation>
    <scope>IDENTIFICATION</scope>
</reference>
<accession>A0A183DT00</accession>
<organism evidence="3">
    <name type="scientific">Gongylonema pulchrum</name>
    <dbReference type="NCBI Taxonomy" id="637853"/>
    <lineage>
        <taxon>Eukaryota</taxon>
        <taxon>Metazoa</taxon>
        <taxon>Ecdysozoa</taxon>
        <taxon>Nematoda</taxon>
        <taxon>Chromadorea</taxon>
        <taxon>Rhabditida</taxon>
        <taxon>Spirurina</taxon>
        <taxon>Spiruromorpha</taxon>
        <taxon>Spiruroidea</taxon>
        <taxon>Gongylonematidae</taxon>
        <taxon>Gongylonema</taxon>
    </lineage>
</organism>
<dbReference type="AlphaFoldDB" id="A0A183DT00"/>
<dbReference type="PANTHER" id="PTHR46497:SF1">
    <property type="entry name" value="THIOREDOXIN DOMAIN-CONTAINING PROTEIN 11"/>
    <property type="match status" value="1"/>
</dbReference>
<proteinExistence type="predicted"/>
<dbReference type="OrthoDB" id="1910803at2759"/>
<dbReference type="InterPro" id="IPR052792">
    <property type="entry name" value="Thioredoxin_dom-contain_11"/>
</dbReference>
<dbReference type="WBParaSite" id="GPUH_0001185501-mRNA-1">
    <property type="protein sequence ID" value="GPUH_0001185501-mRNA-1"/>
    <property type="gene ID" value="GPUH_0001185501"/>
</dbReference>
<dbReference type="Proteomes" id="UP000271098">
    <property type="component" value="Unassembled WGS sequence"/>
</dbReference>
<name>A0A183DT00_9BILA</name>
<reference evidence="1 2" key="2">
    <citation type="submission" date="2018-11" db="EMBL/GenBank/DDBJ databases">
        <authorList>
            <consortium name="Pathogen Informatics"/>
        </authorList>
    </citation>
    <scope>NUCLEOTIDE SEQUENCE [LARGE SCALE GENOMIC DNA]</scope>
</reference>